<protein>
    <submittedName>
        <fullName evidence="2">Uncharacterized protein</fullName>
    </submittedName>
</protein>
<keyword evidence="1" id="KW-1133">Transmembrane helix</keyword>
<name>A0A9X2KUI1_9GAMM</name>
<dbReference type="NCBIfam" id="NF041622">
    <property type="entry name" value="KwaA"/>
    <property type="match status" value="1"/>
</dbReference>
<reference evidence="2" key="2">
    <citation type="submission" date="2023-01" db="EMBL/GenBank/DDBJ databases">
        <title>Gilvimarinus xylanilyticus HB14 isolated from Caulerpa lentillifera aquaculture base in Hainan, China.</title>
        <authorList>
            <person name="Zhang Y.-J."/>
        </authorList>
    </citation>
    <scope>NUCLEOTIDE SEQUENCE</scope>
    <source>
        <strain evidence="2">HB14</strain>
    </source>
</reference>
<evidence type="ECO:0000256" key="1">
    <source>
        <dbReference type="SAM" id="Phobius"/>
    </source>
</evidence>
<keyword evidence="1" id="KW-0472">Membrane</keyword>
<evidence type="ECO:0000313" key="3">
    <source>
        <dbReference type="Proteomes" id="UP001139319"/>
    </source>
</evidence>
<dbReference type="AlphaFoldDB" id="A0A9X2KUI1"/>
<dbReference type="RefSeq" id="WP_253969226.1">
    <property type="nucleotide sequence ID" value="NZ_JAMFTH010000008.1"/>
</dbReference>
<keyword evidence="1" id="KW-0812">Transmembrane</keyword>
<keyword evidence="3" id="KW-1185">Reference proteome</keyword>
<dbReference type="Proteomes" id="UP001139319">
    <property type="component" value="Unassembled WGS sequence"/>
</dbReference>
<dbReference type="InterPro" id="IPR048118">
    <property type="entry name" value="KwaA"/>
</dbReference>
<comment type="caution">
    <text evidence="2">The sequence shown here is derived from an EMBL/GenBank/DDBJ whole genome shotgun (WGS) entry which is preliminary data.</text>
</comment>
<feature type="transmembrane region" description="Helical" evidence="1">
    <location>
        <begin position="113"/>
        <end position="130"/>
    </location>
</feature>
<accession>A0A9X2KUI1</accession>
<evidence type="ECO:0000313" key="2">
    <source>
        <dbReference type="EMBL" id="MCP8900941.1"/>
    </source>
</evidence>
<gene>
    <name evidence="2" type="ORF">M6D89_16675</name>
</gene>
<proteinExistence type="predicted"/>
<reference evidence="2" key="1">
    <citation type="submission" date="2022-05" db="EMBL/GenBank/DDBJ databases">
        <authorList>
            <person name="Sun H.-N."/>
        </authorList>
    </citation>
    <scope>NUCLEOTIDE SEQUENCE</scope>
    <source>
        <strain evidence="2">HB14</strain>
    </source>
</reference>
<feature type="transmembrane region" description="Helical" evidence="1">
    <location>
        <begin position="50"/>
        <end position="69"/>
    </location>
</feature>
<sequence length="194" mass="22254">MNNTRRKIDLYLLSLGLLFVFFLVISAKLPESSFSYRELASWKLLAANNPLPIVSMLALLYCFWAYLRFDFELSGATDIPFEITKIEDINYEHLTFLATYVVPLISFDFGSGRQMIVLALLLVVMGFIYIKTDLFYANPSLALLGFHIYRASGSFKNGERDGIVLICRSRLVENQKVSYIKLDERIYYVKGAKV</sequence>
<dbReference type="EMBL" id="JAMFTH010000008">
    <property type="protein sequence ID" value="MCP8900941.1"/>
    <property type="molecule type" value="Genomic_DNA"/>
</dbReference>
<organism evidence="2 3">
    <name type="scientific">Gilvimarinus xylanilyticus</name>
    <dbReference type="NCBI Taxonomy" id="2944139"/>
    <lineage>
        <taxon>Bacteria</taxon>
        <taxon>Pseudomonadati</taxon>
        <taxon>Pseudomonadota</taxon>
        <taxon>Gammaproteobacteria</taxon>
        <taxon>Cellvibrionales</taxon>
        <taxon>Cellvibrionaceae</taxon>
        <taxon>Gilvimarinus</taxon>
    </lineage>
</organism>